<dbReference type="Proteomes" id="UP000243904">
    <property type="component" value="Chromosome I"/>
</dbReference>
<evidence type="ECO:0000259" key="1">
    <source>
        <dbReference type="Pfam" id="PF02492"/>
    </source>
</evidence>
<sequence length="318" mass="33429">MTQLPTLVVTGALGAGKTSLITQVIARGLPDTAILVNEFAGLAIDQDIFELNGVPAVALSGGCICCSVRGDVRKALQALLFAQARGTSTPIQRVVIETSGMADPLALIEEFLADSVLLNRFRLAGVLTVVDATMPPQHFERNRPIGNQVAVADRIVLSKVDLPEADTTAVTEAIRRINGTAPLSKCQEILASNSKLFDPVGLQQNAMRSVRPHDHGPSDVRGLCIEDAPGSSADSLLAFIAELVEICGAALIRLKGIAQLESTSSALIVHVVRGRLYPAQQLKTSALIDRPRLIAIVASTHADAAVRCAKANGLALTG</sequence>
<protein>
    <submittedName>
        <fullName evidence="2">GTPase, G3E family</fullName>
    </submittedName>
</protein>
<evidence type="ECO:0000313" key="2">
    <source>
        <dbReference type="EMBL" id="SDT11092.1"/>
    </source>
</evidence>
<dbReference type="PANTHER" id="PTHR13748:SF62">
    <property type="entry name" value="COBW DOMAIN-CONTAINING PROTEIN"/>
    <property type="match status" value="1"/>
</dbReference>
<dbReference type="InterPro" id="IPR003495">
    <property type="entry name" value="CobW/HypB/UreG_nucleotide-bd"/>
</dbReference>
<dbReference type="AlphaFoldDB" id="A0A1H1XPM2"/>
<feature type="domain" description="CobW/HypB/UreG nucleotide-binding" evidence="1">
    <location>
        <begin position="5"/>
        <end position="183"/>
    </location>
</feature>
<accession>A0A1H1XPM2</accession>
<evidence type="ECO:0000313" key="3">
    <source>
        <dbReference type="Proteomes" id="UP000243904"/>
    </source>
</evidence>
<gene>
    <name evidence="2" type="ORF">SAMN05444158_4423</name>
</gene>
<dbReference type="RefSeq" id="WP_146688812.1">
    <property type="nucleotide sequence ID" value="NZ_LT629750.1"/>
</dbReference>
<proteinExistence type="predicted"/>
<dbReference type="SUPFAM" id="SSF52540">
    <property type="entry name" value="P-loop containing nucleoside triphosphate hydrolases"/>
    <property type="match status" value="1"/>
</dbReference>
<dbReference type="EMBL" id="LT629750">
    <property type="protein sequence ID" value="SDT11092.1"/>
    <property type="molecule type" value="Genomic_DNA"/>
</dbReference>
<keyword evidence="3" id="KW-1185">Reference proteome</keyword>
<reference evidence="3" key="1">
    <citation type="submission" date="2016-10" db="EMBL/GenBank/DDBJ databases">
        <authorList>
            <person name="Varghese N."/>
            <person name="Submissions S."/>
        </authorList>
    </citation>
    <scope>NUCLEOTIDE SEQUENCE [LARGE SCALE GENOMIC DNA]</scope>
    <source>
        <strain evidence="3">GAS369</strain>
    </source>
</reference>
<dbReference type="CDD" id="cd03112">
    <property type="entry name" value="CobW-like"/>
    <property type="match status" value="1"/>
</dbReference>
<dbReference type="InterPro" id="IPR027417">
    <property type="entry name" value="P-loop_NTPase"/>
</dbReference>
<organism evidence="2 3">
    <name type="scientific">Bradyrhizobium canariense</name>
    <dbReference type="NCBI Taxonomy" id="255045"/>
    <lineage>
        <taxon>Bacteria</taxon>
        <taxon>Pseudomonadati</taxon>
        <taxon>Pseudomonadota</taxon>
        <taxon>Alphaproteobacteria</taxon>
        <taxon>Hyphomicrobiales</taxon>
        <taxon>Nitrobacteraceae</taxon>
        <taxon>Bradyrhizobium</taxon>
    </lineage>
</organism>
<dbReference type="GO" id="GO:0005737">
    <property type="term" value="C:cytoplasm"/>
    <property type="evidence" value="ECO:0007669"/>
    <property type="project" value="TreeGrafter"/>
</dbReference>
<dbReference type="InterPro" id="IPR051316">
    <property type="entry name" value="Zinc-reg_GTPase_activator"/>
</dbReference>
<dbReference type="PANTHER" id="PTHR13748">
    <property type="entry name" value="COBW-RELATED"/>
    <property type="match status" value="1"/>
</dbReference>
<dbReference type="Pfam" id="PF02492">
    <property type="entry name" value="cobW"/>
    <property type="match status" value="1"/>
</dbReference>
<dbReference type="Gene3D" id="3.40.50.300">
    <property type="entry name" value="P-loop containing nucleotide triphosphate hydrolases"/>
    <property type="match status" value="1"/>
</dbReference>
<name>A0A1H1XPM2_9BRAD</name>